<evidence type="ECO:0000256" key="4">
    <source>
        <dbReference type="ARBA" id="ARBA00023263"/>
    </source>
</evidence>
<evidence type="ECO:0000256" key="3">
    <source>
        <dbReference type="ARBA" id="ARBA00022729"/>
    </source>
</evidence>
<dbReference type="SUPFAM" id="SSF49401">
    <property type="entry name" value="Bacterial adhesins"/>
    <property type="match status" value="1"/>
</dbReference>
<dbReference type="Pfam" id="PF00419">
    <property type="entry name" value="Fimbrial"/>
    <property type="match status" value="1"/>
</dbReference>
<dbReference type="GeneID" id="93517819"/>
<dbReference type="AlphaFoldDB" id="A0A140NMK9"/>
<dbReference type="InterPro" id="IPR008966">
    <property type="entry name" value="Adhesion_dom_sf"/>
</dbReference>
<comment type="subcellular location">
    <subcellularLocation>
        <location evidence="1">Fimbrium</location>
    </subcellularLocation>
</comment>
<dbReference type="GO" id="GO:0009289">
    <property type="term" value="C:pilus"/>
    <property type="evidence" value="ECO:0007669"/>
    <property type="project" value="UniProtKB-SubCell"/>
</dbReference>
<evidence type="ECO:0000256" key="2">
    <source>
        <dbReference type="ARBA" id="ARBA00006671"/>
    </source>
</evidence>
<reference evidence="8" key="2">
    <citation type="submission" date="2012-04" db="EMBL/GenBank/DDBJ databases">
        <title>Complete genome sequence of Providencia stuartii clinical isolate MRSN 2154.</title>
        <authorList>
            <person name="Clifford R.J."/>
            <person name="Hang J."/>
            <person name="Riley M.C."/>
            <person name="Onmus-Leone F."/>
            <person name="Kuschner R.A."/>
            <person name="Lesho E.P."/>
            <person name="Waterman P.E."/>
        </authorList>
    </citation>
    <scope>NUCLEOTIDE SEQUENCE [LARGE SCALE GENOMIC DNA]</scope>
    <source>
        <strain evidence="8">MRSN 2154</strain>
    </source>
</reference>
<evidence type="ECO:0000256" key="5">
    <source>
        <dbReference type="SAM" id="SignalP"/>
    </source>
</evidence>
<name>A0A140NMK9_PROSM</name>
<sequence>MKSLLIITLLFSPIFSMPVFAAMNWGQATVKGEVLASGCSIQLTSKDQIIDFGAYALSKLEENKIKKPFKIILNNCQLSNSYFNDEKSPVRIKFTGPATNNFNGFKFNDADGLAIYILSGNDVVKPNQYYPIYKLKRISGKTKSINEQQLDFLSEVIVVDKLKPQLGEFSSIITFDIDYY</sequence>
<comment type="similarity">
    <text evidence="2">Belongs to the fimbrial protein family.</text>
</comment>
<dbReference type="RefSeq" id="WP_004926542.1">
    <property type="nucleotide sequence ID" value="NC_017731.1"/>
</dbReference>
<dbReference type="OrthoDB" id="6465181at2"/>
<dbReference type="InterPro" id="IPR000259">
    <property type="entry name" value="Adhesion_dom_fimbrial"/>
</dbReference>
<dbReference type="HOGENOM" id="CLU_1494962_0_0_6"/>
<dbReference type="InterPro" id="IPR036937">
    <property type="entry name" value="Adhesion_dom_fimbrial_sf"/>
</dbReference>
<protein>
    <submittedName>
        <fullName evidence="7">Fimbrial protein</fullName>
    </submittedName>
</protein>
<proteinExistence type="inferred from homology"/>
<reference evidence="7 8" key="1">
    <citation type="journal article" date="2012" name="J. Bacteriol.">
        <title>Complete Genome Sequence of Providencia stuartii Clinical Isolate MRSN 2154.</title>
        <authorList>
            <person name="Clifford R.J."/>
            <person name="Hang J."/>
            <person name="Riley M.C."/>
            <person name="Onmus-Leone F."/>
            <person name="Kuschner R.A."/>
            <person name="Lesho E.P."/>
            <person name="Waterman P.E."/>
        </authorList>
    </citation>
    <scope>NUCLEOTIDE SEQUENCE [LARGE SCALE GENOMIC DNA]</scope>
    <source>
        <strain evidence="7 8">MRSN 2154</strain>
    </source>
</reference>
<dbReference type="PANTHER" id="PTHR33420">
    <property type="entry name" value="FIMBRIAL SUBUNIT ELFA-RELATED"/>
    <property type="match status" value="1"/>
</dbReference>
<gene>
    <name evidence="7" type="ordered locus">S70_07585</name>
</gene>
<dbReference type="GO" id="GO:0043709">
    <property type="term" value="P:cell adhesion involved in single-species biofilm formation"/>
    <property type="evidence" value="ECO:0007669"/>
    <property type="project" value="TreeGrafter"/>
</dbReference>
<dbReference type="KEGG" id="psi:S70_07585"/>
<feature type="domain" description="Fimbrial-type adhesion" evidence="6">
    <location>
        <begin position="30"/>
        <end position="179"/>
    </location>
</feature>
<evidence type="ECO:0000313" key="8">
    <source>
        <dbReference type="Proteomes" id="UP000005012"/>
    </source>
</evidence>
<organism evidence="7 8">
    <name type="scientific">Providencia stuartii (strain MRSN 2154)</name>
    <dbReference type="NCBI Taxonomy" id="1157951"/>
    <lineage>
        <taxon>Bacteria</taxon>
        <taxon>Pseudomonadati</taxon>
        <taxon>Pseudomonadota</taxon>
        <taxon>Gammaproteobacteria</taxon>
        <taxon>Enterobacterales</taxon>
        <taxon>Morganellaceae</taxon>
        <taxon>Providencia</taxon>
    </lineage>
</organism>
<dbReference type="PANTHER" id="PTHR33420:SF3">
    <property type="entry name" value="FIMBRIAL SUBUNIT ELFA"/>
    <property type="match status" value="1"/>
</dbReference>
<evidence type="ECO:0000313" key="7">
    <source>
        <dbReference type="EMBL" id="AFH93386.1"/>
    </source>
</evidence>
<dbReference type="PATRIC" id="fig|1157951.4.peg.1516"/>
<accession>A0A140NMK9</accession>
<evidence type="ECO:0000259" key="6">
    <source>
        <dbReference type="Pfam" id="PF00419"/>
    </source>
</evidence>
<dbReference type="Gene3D" id="2.60.40.1090">
    <property type="entry name" value="Fimbrial-type adhesion domain"/>
    <property type="match status" value="1"/>
</dbReference>
<feature type="signal peptide" evidence="5">
    <location>
        <begin position="1"/>
        <end position="21"/>
    </location>
</feature>
<dbReference type="EMBL" id="CP003488">
    <property type="protein sequence ID" value="AFH93386.1"/>
    <property type="molecule type" value="Genomic_DNA"/>
</dbReference>
<keyword evidence="3 5" id="KW-0732">Signal</keyword>
<feature type="chain" id="PRO_5007303840" evidence="5">
    <location>
        <begin position="22"/>
        <end position="180"/>
    </location>
</feature>
<dbReference type="InterPro" id="IPR050263">
    <property type="entry name" value="Bact_Fimbrial_Adh_Pro"/>
</dbReference>
<dbReference type="Proteomes" id="UP000005012">
    <property type="component" value="Chromosome"/>
</dbReference>
<evidence type="ECO:0000256" key="1">
    <source>
        <dbReference type="ARBA" id="ARBA00004561"/>
    </source>
</evidence>
<keyword evidence="4" id="KW-0281">Fimbrium</keyword>